<evidence type="ECO:0000256" key="1">
    <source>
        <dbReference type="SAM" id="MobiDB-lite"/>
    </source>
</evidence>
<keyword evidence="4" id="KW-1185">Reference proteome</keyword>
<proteinExistence type="predicted"/>
<gene>
    <name evidence="3" type="ORF">PV09_05036</name>
</gene>
<evidence type="ECO:0000256" key="2">
    <source>
        <dbReference type="SAM" id="Phobius"/>
    </source>
</evidence>
<dbReference type="SUPFAM" id="SSF50630">
    <property type="entry name" value="Acid proteases"/>
    <property type="match status" value="1"/>
</dbReference>
<dbReference type="Proteomes" id="UP000053259">
    <property type="component" value="Unassembled WGS sequence"/>
</dbReference>
<dbReference type="Gene3D" id="2.40.70.10">
    <property type="entry name" value="Acid Proteases"/>
    <property type="match status" value="1"/>
</dbReference>
<dbReference type="HOGENOM" id="CLU_664307_0_0_1"/>
<dbReference type="OrthoDB" id="4074350at2759"/>
<reference evidence="3 4" key="1">
    <citation type="submission" date="2015-01" db="EMBL/GenBank/DDBJ databases">
        <title>The Genome Sequence of Ochroconis gallopava CBS43764.</title>
        <authorList>
            <consortium name="The Broad Institute Genomics Platform"/>
            <person name="Cuomo C."/>
            <person name="de Hoog S."/>
            <person name="Gorbushina A."/>
            <person name="Stielow B."/>
            <person name="Teixiera M."/>
            <person name="Abouelleil A."/>
            <person name="Chapman S.B."/>
            <person name="Priest M."/>
            <person name="Young S.K."/>
            <person name="Wortman J."/>
            <person name="Nusbaum C."/>
            <person name="Birren B."/>
        </authorList>
    </citation>
    <scope>NUCLEOTIDE SEQUENCE [LARGE SCALE GENOMIC DNA]</scope>
    <source>
        <strain evidence="3 4">CBS 43764</strain>
    </source>
</reference>
<accession>A0A0D1YSV9</accession>
<evidence type="ECO:0000313" key="3">
    <source>
        <dbReference type="EMBL" id="KIW03727.1"/>
    </source>
</evidence>
<sequence length="414" mass="45767">MSLSSFYPACHIKSAIVQALGSLVLGGFDEARIQPNTTAKFGMPVGSDETELALTVQKIAVVGTNGNSSIYEDAFDAILESAVPYLFLPLMLCNWFENLFNLTYDAYRDIYTIDPTVADANYNKIQSITFGLGNQTGQTMTNISFNDYRAFSPLASWTWNLDSGQRIFPIKRMPNNSKTAVLGRAFFQEAYVSVHYPYNGSGTFTVSQVAYPTPETTRIIPIVDGARSSNPIGLSTGKIAAIAVGAFVGVVLIFLLYWFFFLRKRIVRKKKEIQSLEMPNRADEAAERPPVDRCYTASSIVSDRTIAASEVDGTSRPRHSRQPSELSADSEVQRAENKLGPLHEEPDKSDAAQLERYAAMARERQGQRQEMEASSDWFHPDPPNARTPTSPSELYSTPELPASPVSPDLMSTHS</sequence>
<dbReference type="VEuPathDB" id="FungiDB:PV09_05036"/>
<feature type="transmembrane region" description="Helical" evidence="2">
    <location>
        <begin position="239"/>
        <end position="261"/>
    </location>
</feature>
<dbReference type="InterPro" id="IPR021109">
    <property type="entry name" value="Peptidase_aspartic_dom_sf"/>
</dbReference>
<keyword evidence="2" id="KW-0812">Transmembrane</keyword>
<keyword evidence="2" id="KW-1133">Transmembrane helix</keyword>
<feature type="region of interest" description="Disordered" evidence="1">
    <location>
        <begin position="306"/>
        <end position="414"/>
    </location>
</feature>
<name>A0A0D1YSV9_9PEZI</name>
<feature type="compositionally biased region" description="Polar residues" evidence="1">
    <location>
        <begin position="386"/>
        <end position="395"/>
    </location>
</feature>
<dbReference type="GeneID" id="27313009"/>
<organism evidence="3 4">
    <name type="scientific">Verruconis gallopava</name>
    <dbReference type="NCBI Taxonomy" id="253628"/>
    <lineage>
        <taxon>Eukaryota</taxon>
        <taxon>Fungi</taxon>
        <taxon>Dikarya</taxon>
        <taxon>Ascomycota</taxon>
        <taxon>Pezizomycotina</taxon>
        <taxon>Dothideomycetes</taxon>
        <taxon>Pleosporomycetidae</taxon>
        <taxon>Venturiales</taxon>
        <taxon>Sympoventuriaceae</taxon>
        <taxon>Verruconis</taxon>
    </lineage>
</organism>
<keyword evidence="2" id="KW-0472">Membrane</keyword>
<dbReference type="STRING" id="253628.A0A0D1YSV9"/>
<evidence type="ECO:0008006" key="5">
    <source>
        <dbReference type="Google" id="ProtNLM"/>
    </source>
</evidence>
<dbReference type="RefSeq" id="XP_016213596.1">
    <property type="nucleotide sequence ID" value="XM_016358495.1"/>
</dbReference>
<dbReference type="AlphaFoldDB" id="A0A0D1YSV9"/>
<dbReference type="EMBL" id="KN847543">
    <property type="protein sequence ID" value="KIW03727.1"/>
    <property type="molecule type" value="Genomic_DNA"/>
</dbReference>
<protein>
    <recommendedName>
        <fullName evidence="5">Peptidase A1 domain-containing protein</fullName>
    </recommendedName>
</protein>
<dbReference type="InParanoid" id="A0A0D1YSV9"/>
<feature type="compositionally biased region" description="Basic and acidic residues" evidence="1">
    <location>
        <begin position="361"/>
        <end position="371"/>
    </location>
</feature>
<evidence type="ECO:0000313" key="4">
    <source>
        <dbReference type="Proteomes" id="UP000053259"/>
    </source>
</evidence>
<feature type="compositionally biased region" description="Basic and acidic residues" evidence="1">
    <location>
        <begin position="331"/>
        <end position="350"/>
    </location>
</feature>